<reference evidence="4" key="2">
    <citation type="submission" date="2020-12" db="UniProtKB">
        <authorList>
            <consortium name="WormBaseParasite"/>
        </authorList>
    </citation>
    <scope>IDENTIFICATION</scope>
</reference>
<dbReference type="AlphaFoldDB" id="A0A090MW49"/>
<dbReference type="CTD" id="36375788"/>
<feature type="signal peptide" evidence="1">
    <location>
        <begin position="1"/>
        <end position="21"/>
    </location>
</feature>
<dbReference type="Proteomes" id="UP000035682">
    <property type="component" value="Unplaced"/>
</dbReference>
<sequence length="267" mass="30126">MIFIHKIVFFGIFFFLNITYEQEIINETPTNNNDEIKYNNSTLPSNDDSEKIINNGIHALESIKNFGQSAMLGVTNLMNSIPETFKNELNNISVGISNEDMNEAIKSIQPILSSVINQNGKLDYGKVANEWISKNPKISAKITLLIELIIGKVKNLPYNDQQFISNWTQSYQNVIDKVSKGELNEDQLNETYKKSLEELMMIPESDRKAFDIIIPGLGTLLVDPNLISKINTAINDTTKENFGEINKYIFTKIISLTIQPSTISPSN</sequence>
<dbReference type="RefSeq" id="XP_024502625.1">
    <property type="nucleotide sequence ID" value="XM_024648670.1"/>
</dbReference>
<dbReference type="WBParaSite" id="SRAE_1000168500.1">
    <property type="protein sequence ID" value="SRAE_1000168500.1"/>
    <property type="gene ID" value="WBGene00258293"/>
</dbReference>
<evidence type="ECO:0000256" key="1">
    <source>
        <dbReference type="SAM" id="SignalP"/>
    </source>
</evidence>
<keyword evidence="3" id="KW-1185">Reference proteome</keyword>
<keyword evidence="1" id="KW-0732">Signal</keyword>
<proteinExistence type="predicted"/>
<evidence type="ECO:0000313" key="2">
    <source>
        <dbReference type="EMBL" id="CEF63423.1"/>
    </source>
</evidence>
<evidence type="ECO:0000313" key="5">
    <source>
        <dbReference type="WormBase" id="SRAE_1000168500"/>
    </source>
</evidence>
<accession>A0A090MW49</accession>
<gene>
    <name evidence="2 4 5" type="ORF">SRAE_1000168500</name>
</gene>
<dbReference type="GeneID" id="36375788"/>
<dbReference type="Gene3D" id="1.20.120.1100">
    <property type="match status" value="1"/>
</dbReference>
<protein>
    <submittedName>
        <fullName evidence="2 4">Uncharacterized protein</fullName>
    </submittedName>
</protein>
<evidence type="ECO:0000313" key="3">
    <source>
        <dbReference type="Proteomes" id="UP000035682"/>
    </source>
</evidence>
<name>A0A090MW49_STRRB</name>
<feature type="chain" id="PRO_5015031377" evidence="1">
    <location>
        <begin position="22"/>
        <end position="267"/>
    </location>
</feature>
<dbReference type="EMBL" id="LN609528">
    <property type="protein sequence ID" value="CEF63423.1"/>
    <property type="molecule type" value="Genomic_DNA"/>
</dbReference>
<organism evidence="2">
    <name type="scientific">Strongyloides ratti</name>
    <name type="common">Parasitic roundworm</name>
    <dbReference type="NCBI Taxonomy" id="34506"/>
    <lineage>
        <taxon>Eukaryota</taxon>
        <taxon>Metazoa</taxon>
        <taxon>Ecdysozoa</taxon>
        <taxon>Nematoda</taxon>
        <taxon>Chromadorea</taxon>
        <taxon>Rhabditida</taxon>
        <taxon>Tylenchina</taxon>
        <taxon>Panagrolaimomorpha</taxon>
        <taxon>Strongyloidoidea</taxon>
        <taxon>Strongyloididae</taxon>
        <taxon>Strongyloides</taxon>
    </lineage>
</organism>
<evidence type="ECO:0000313" key="4">
    <source>
        <dbReference type="WBParaSite" id="SRAE_1000168500.1"/>
    </source>
</evidence>
<reference evidence="2 3" key="1">
    <citation type="submission" date="2014-09" db="EMBL/GenBank/DDBJ databases">
        <authorList>
            <person name="Martin A.A."/>
        </authorList>
    </citation>
    <scope>NUCLEOTIDE SEQUENCE</scope>
    <source>
        <strain evidence="3">ED321</strain>
        <strain evidence="2">ED321 Heterogonic</strain>
    </source>
</reference>
<dbReference type="WormBase" id="SRAE_1000168500">
    <property type="protein sequence ID" value="SRP01433"/>
    <property type="gene ID" value="WBGene00258293"/>
</dbReference>